<reference evidence="4" key="1">
    <citation type="submission" date="2019-07" db="EMBL/GenBank/DDBJ databases">
        <authorList>
            <person name="Palmer J.M."/>
        </authorList>
    </citation>
    <scope>NUCLEOTIDE SEQUENCE</scope>
    <source>
        <strain evidence="4">PC9</strain>
    </source>
</reference>
<feature type="chain" id="PRO_5034287480" description="Transmembrane protein" evidence="3">
    <location>
        <begin position="21"/>
        <end position="481"/>
    </location>
</feature>
<evidence type="ECO:0008006" key="6">
    <source>
        <dbReference type="Google" id="ProtNLM"/>
    </source>
</evidence>
<dbReference type="Proteomes" id="UP000623687">
    <property type="component" value="Unassembled WGS sequence"/>
</dbReference>
<feature type="transmembrane region" description="Helical" evidence="2">
    <location>
        <begin position="188"/>
        <end position="209"/>
    </location>
</feature>
<dbReference type="AlphaFoldDB" id="A0A8H7DX92"/>
<evidence type="ECO:0000313" key="5">
    <source>
        <dbReference type="Proteomes" id="UP000623687"/>
    </source>
</evidence>
<evidence type="ECO:0000256" key="1">
    <source>
        <dbReference type="SAM" id="MobiDB-lite"/>
    </source>
</evidence>
<keyword evidence="2" id="KW-1133">Transmembrane helix</keyword>
<feature type="compositionally biased region" description="Polar residues" evidence="1">
    <location>
        <begin position="457"/>
        <end position="475"/>
    </location>
</feature>
<comment type="caution">
    <text evidence="4">The sequence shown here is derived from an EMBL/GenBank/DDBJ whole genome shotgun (WGS) entry which is preliminary data.</text>
</comment>
<keyword evidence="5" id="KW-1185">Reference proteome</keyword>
<feature type="compositionally biased region" description="Low complexity" evidence="1">
    <location>
        <begin position="366"/>
        <end position="377"/>
    </location>
</feature>
<feature type="signal peptide" evidence="3">
    <location>
        <begin position="1"/>
        <end position="20"/>
    </location>
</feature>
<dbReference type="OrthoDB" id="2796893at2759"/>
<feature type="compositionally biased region" description="Polar residues" evidence="1">
    <location>
        <begin position="282"/>
        <end position="291"/>
    </location>
</feature>
<evidence type="ECO:0000256" key="3">
    <source>
        <dbReference type="SAM" id="SignalP"/>
    </source>
</evidence>
<evidence type="ECO:0000313" key="4">
    <source>
        <dbReference type="EMBL" id="KAF7437438.1"/>
    </source>
</evidence>
<dbReference type="VEuPathDB" id="FungiDB:PC9H_004277"/>
<dbReference type="EMBL" id="JACETU010000002">
    <property type="protein sequence ID" value="KAF7437438.1"/>
    <property type="molecule type" value="Genomic_DNA"/>
</dbReference>
<name>A0A8H7DX92_PLEOS</name>
<keyword evidence="3" id="KW-0732">Signal</keyword>
<feature type="region of interest" description="Disordered" evidence="1">
    <location>
        <begin position="282"/>
        <end position="313"/>
    </location>
</feature>
<sequence length="481" mass="51462">MARFLWLQLLALGFVTGSQASSLVKRQFQTDAVCDSSFSWAQNHLQQSPCLVAAYVNGACGSNSYTVRKLNNSSHYDPPQGSKANPCSCSWASYNLLSACTACQGQPESILTWGAWTFGCNGLLENDYFPQDITLAAGTAIPAWAATDPHEWTNEQFNVNMAKDTANQNQGDLVPEPPHGKSTPVGPIVGGVVGGIGVIGIAAAIFAYLRLRRRRKPAGTRPLPNIDGDDVRDHKLPSVPIHSRKGSNGSNGSMKSLTTGYYTEGTSYPYPTSPGTVMTHMSGTNPTQAGHSESLHSPPISPSQYTTPSPGPIHAQLPLEAMVEPFYQRQPSNVDARSEKTGRVMVYDQPNAYPSRPSTPARTRNPPAYTPSAPTSPLARSVELEQADTIPAYSEASAPRRRREKGSDESIGGAGPARATRVEHLRAASDAPSSIGSLTEMRNILGRTFNADEEGTATRSGLETGNSGHIQSPTPNYRPAI</sequence>
<proteinExistence type="predicted"/>
<feature type="region of interest" description="Disordered" evidence="1">
    <location>
        <begin position="218"/>
        <end position="255"/>
    </location>
</feature>
<dbReference type="RefSeq" id="XP_036635337.1">
    <property type="nucleotide sequence ID" value="XM_036773864.1"/>
</dbReference>
<keyword evidence="2" id="KW-0812">Transmembrane</keyword>
<keyword evidence="2" id="KW-0472">Membrane</keyword>
<feature type="region of interest" description="Disordered" evidence="1">
    <location>
        <begin position="450"/>
        <end position="481"/>
    </location>
</feature>
<accession>A0A8H7DX92</accession>
<protein>
    <recommendedName>
        <fullName evidence="6">Transmembrane protein</fullName>
    </recommendedName>
</protein>
<organism evidence="4 5">
    <name type="scientific">Pleurotus ostreatus</name>
    <name type="common">Oyster mushroom</name>
    <name type="synonym">White-rot fungus</name>
    <dbReference type="NCBI Taxonomy" id="5322"/>
    <lineage>
        <taxon>Eukaryota</taxon>
        <taxon>Fungi</taxon>
        <taxon>Dikarya</taxon>
        <taxon>Basidiomycota</taxon>
        <taxon>Agaricomycotina</taxon>
        <taxon>Agaricomycetes</taxon>
        <taxon>Agaricomycetidae</taxon>
        <taxon>Agaricales</taxon>
        <taxon>Pleurotineae</taxon>
        <taxon>Pleurotaceae</taxon>
        <taxon>Pleurotus</taxon>
    </lineage>
</organism>
<gene>
    <name evidence="4" type="ORF">PC9H_004277</name>
</gene>
<evidence type="ECO:0000256" key="2">
    <source>
        <dbReference type="SAM" id="Phobius"/>
    </source>
</evidence>
<feature type="region of interest" description="Disordered" evidence="1">
    <location>
        <begin position="331"/>
        <end position="421"/>
    </location>
</feature>
<dbReference type="GeneID" id="59374095"/>